<evidence type="ECO:0000313" key="2">
    <source>
        <dbReference type="Proteomes" id="UP000287651"/>
    </source>
</evidence>
<proteinExistence type="predicted"/>
<sequence length="93" mass="10371">MRPQVRVSALPVSGRPYDRWGFGLTYARSVARPLAPPYLHPTNFPRRVGHVGGPVVRRSNDVVARSSCAISFFPLGKTFSRCLMRVPKMRSCA</sequence>
<comment type="caution">
    <text evidence="1">The sequence shown here is derived from an EMBL/GenBank/DDBJ whole genome shotgun (WGS) entry which is preliminary data.</text>
</comment>
<gene>
    <name evidence="1" type="ORF">B296_00032179</name>
</gene>
<protein>
    <submittedName>
        <fullName evidence="1">Uncharacterized protein</fullName>
    </submittedName>
</protein>
<accession>A0A426ZXN8</accession>
<dbReference type="AlphaFoldDB" id="A0A426ZXN8"/>
<dbReference type="EMBL" id="AMZH03004579">
    <property type="protein sequence ID" value="RRT68799.1"/>
    <property type="molecule type" value="Genomic_DNA"/>
</dbReference>
<organism evidence="1 2">
    <name type="scientific">Ensete ventricosum</name>
    <name type="common">Abyssinian banana</name>
    <name type="synonym">Musa ensete</name>
    <dbReference type="NCBI Taxonomy" id="4639"/>
    <lineage>
        <taxon>Eukaryota</taxon>
        <taxon>Viridiplantae</taxon>
        <taxon>Streptophyta</taxon>
        <taxon>Embryophyta</taxon>
        <taxon>Tracheophyta</taxon>
        <taxon>Spermatophyta</taxon>
        <taxon>Magnoliopsida</taxon>
        <taxon>Liliopsida</taxon>
        <taxon>Zingiberales</taxon>
        <taxon>Musaceae</taxon>
        <taxon>Ensete</taxon>
    </lineage>
</organism>
<name>A0A426ZXN8_ENSVE</name>
<evidence type="ECO:0000313" key="1">
    <source>
        <dbReference type="EMBL" id="RRT68799.1"/>
    </source>
</evidence>
<reference evidence="1 2" key="1">
    <citation type="journal article" date="2014" name="Agronomy (Basel)">
        <title>A Draft Genome Sequence for Ensete ventricosum, the Drought-Tolerant Tree Against Hunger.</title>
        <authorList>
            <person name="Harrison J."/>
            <person name="Moore K.A."/>
            <person name="Paszkiewicz K."/>
            <person name="Jones T."/>
            <person name="Grant M."/>
            <person name="Ambacheew D."/>
            <person name="Muzemil S."/>
            <person name="Studholme D.J."/>
        </authorList>
    </citation>
    <scope>NUCLEOTIDE SEQUENCE [LARGE SCALE GENOMIC DNA]</scope>
</reference>
<dbReference type="Proteomes" id="UP000287651">
    <property type="component" value="Unassembled WGS sequence"/>
</dbReference>